<keyword evidence="3" id="KW-1185">Reference proteome</keyword>
<keyword evidence="1" id="KW-0812">Transmembrane</keyword>
<dbReference type="OrthoDB" id="177178at2157"/>
<evidence type="ECO:0000313" key="3">
    <source>
        <dbReference type="Proteomes" id="UP000663191"/>
    </source>
</evidence>
<keyword evidence="1" id="KW-1133">Transmembrane helix</keyword>
<dbReference type="AlphaFoldDB" id="A0A8A2UEM6"/>
<reference evidence="2 3" key="1">
    <citation type="journal article" date="2006" name="Int. J. Syst. Evol. Microbiol.">
        <title>Haloterrigena longa sp. nov. and Haloterrigena limicola sp. nov., extremely halophilic archaea isolated from a salt lake.</title>
        <authorList>
            <person name="Cui H.L."/>
            <person name="Tohty D."/>
            <person name="Zhou P.J."/>
            <person name="Liu S.J."/>
        </authorList>
    </citation>
    <scope>NUCLEOTIDE SEQUENCE [LARGE SCALE GENOMIC DNA]</scope>
    <source>
        <strain evidence="2 3">ABH32</strain>
    </source>
</reference>
<sequence length="146" mass="15463">MIDDRRSRFADWRRERPFWGGIVLTLAGLVIAAVPLDLVLRFAMVRNDFVFVGLVLAAPVLVSGLLSLAYPQYATYFGAVGIAFAIVSIFGALGGLGIGTFLGMVGGSLCIAWVPADATTDGPSGFPDAVPTRIRSWCRGVVDALS</sequence>
<evidence type="ECO:0000256" key="1">
    <source>
        <dbReference type="SAM" id="Phobius"/>
    </source>
</evidence>
<feature type="transmembrane region" description="Helical" evidence="1">
    <location>
        <begin position="76"/>
        <end position="102"/>
    </location>
</feature>
<gene>
    <name evidence="2" type="ORF">J0X27_07210</name>
</gene>
<organism evidence="2 3">
    <name type="scientific">Natrinema longum</name>
    <dbReference type="NCBI Taxonomy" id="370324"/>
    <lineage>
        <taxon>Archaea</taxon>
        <taxon>Methanobacteriati</taxon>
        <taxon>Methanobacteriota</taxon>
        <taxon>Stenosarchaea group</taxon>
        <taxon>Halobacteria</taxon>
        <taxon>Halobacteriales</taxon>
        <taxon>Natrialbaceae</taxon>
        <taxon>Natrinema</taxon>
    </lineage>
</organism>
<dbReference type="Proteomes" id="UP000663191">
    <property type="component" value="Chromosome"/>
</dbReference>
<evidence type="ECO:0000313" key="2">
    <source>
        <dbReference type="EMBL" id="QSW86595.1"/>
    </source>
</evidence>
<dbReference type="RefSeq" id="WP_207271700.1">
    <property type="nucleotide sequence ID" value="NZ_CP071463.1"/>
</dbReference>
<accession>A0A8A2UEM6</accession>
<protein>
    <submittedName>
        <fullName evidence="2">Uncharacterized protein</fullName>
    </submittedName>
</protein>
<dbReference type="Pfam" id="PF19609">
    <property type="entry name" value="DUF6114"/>
    <property type="match status" value="1"/>
</dbReference>
<dbReference type="InterPro" id="IPR046096">
    <property type="entry name" value="DUF6114"/>
</dbReference>
<proteinExistence type="predicted"/>
<feature type="transmembrane region" description="Helical" evidence="1">
    <location>
        <begin position="18"/>
        <end position="40"/>
    </location>
</feature>
<dbReference type="KEGG" id="hlo:J0X27_07210"/>
<dbReference type="GeneID" id="63183520"/>
<feature type="transmembrane region" description="Helical" evidence="1">
    <location>
        <begin position="49"/>
        <end position="70"/>
    </location>
</feature>
<dbReference type="EMBL" id="CP071463">
    <property type="protein sequence ID" value="QSW86595.1"/>
    <property type="molecule type" value="Genomic_DNA"/>
</dbReference>
<name>A0A8A2UEM6_9EURY</name>
<keyword evidence="1" id="KW-0472">Membrane</keyword>